<dbReference type="AlphaFoldDB" id="A0A6V7HA05"/>
<dbReference type="Proteomes" id="UP000752696">
    <property type="component" value="Unassembled WGS sequence"/>
</dbReference>
<gene>
    <name evidence="1" type="ORF">MHI_LOCUS582839</name>
</gene>
<comment type="caution">
    <text evidence="1">The sequence shown here is derived from an EMBL/GenBank/DDBJ whole genome shotgun (WGS) entry which is preliminary data.</text>
</comment>
<feature type="non-terminal residue" evidence="1">
    <location>
        <position position="1"/>
    </location>
</feature>
<accession>A0A6V7HA05</accession>
<reference evidence="1" key="1">
    <citation type="submission" date="2020-07" db="EMBL/GenBank/DDBJ databases">
        <authorList>
            <person name="Nazaruddin N."/>
        </authorList>
    </citation>
    <scope>NUCLEOTIDE SEQUENCE</scope>
</reference>
<proteinExistence type="predicted"/>
<dbReference type="EMBL" id="CAJDYZ010008606">
    <property type="protein sequence ID" value="CAD1475586.1"/>
    <property type="molecule type" value="Genomic_DNA"/>
</dbReference>
<organism evidence="1 2">
    <name type="scientific">Heterotrigona itama</name>
    <dbReference type="NCBI Taxonomy" id="395501"/>
    <lineage>
        <taxon>Eukaryota</taxon>
        <taxon>Metazoa</taxon>
        <taxon>Ecdysozoa</taxon>
        <taxon>Arthropoda</taxon>
        <taxon>Hexapoda</taxon>
        <taxon>Insecta</taxon>
        <taxon>Pterygota</taxon>
        <taxon>Neoptera</taxon>
        <taxon>Endopterygota</taxon>
        <taxon>Hymenoptera</taxon>
        <taxon>Apocrita</taxon>
        <taxon>Aculeata</taxon>
        <taxon>Apoidea</taxon>
        <taxon>Anthophila</taxon>
        <taxon>Apidae</taxon>
        <taxon>Heterotrigona</taxon>
    </lineage>
</organism>
<evidence type="ECO:0000313" key="1">
    <source>
        <dbReference type="EMBL" id="CAD1475586.1"/>
    </source>
</evidence>
<name>A0A6V7HA05_9HYME</name>
<sequence length="34" mass="4046">ILKHEDSRITIYVPIVIPVIVRRPFKTLPQELFN</sequence>
<keyword evidence="2" id="KW-1185">Reference proteome</keyword>
<evidence type="ECO:0000313" key="2">
    <source>
        <dbReference type="Proteomes" id="UP000752696"/>
    </source>
</evidence>
<protein>
    <submittedName>
        <fullName evidence="1">Uncharacterized protein</fullName>
    </submittedName>
</protein>